<gene>
    <name evidence="2" type="ORF">HNP33_001056</name>
</gene>
<dbReference type="Proteomes" id="UP000562492">
    <property type="component" value="Unassembled WGS sequence"/>
</dbReference>
<evidence type="ECO:0000313" key="3">
    <source>
        <dbReference type="Proteomes" id="UP000562492"/>
    </source>
</evidence>
<evidence type="ECO:0000256" key="1">
    <source>
        <dbReference type="SAM" id="MobiDB-lite"/>
    </source>
</evidence>
<accession>A0ABR6RCY1</accession>
<protein>
    <submittedName>
        <fullName evidence="2">Uncharacterized protein</fullName>
    </submittedName>
</protein>
<dbReference type="EMBL" id="JACHKZ010000004">
    <property type="protein sequence ID" value="MBB6577006.1"/>
    <property type="molecule type" value="Genomic_DNA"/>
</dbReference>
<proteinExistence type="predicted"/>
<feature type="region of interest" description="Disordered" evidence="1">
    <location>
        <begin position="83"/>
        <end position="107"/>
    </location>
</feature>
<name>A0ABR6RCY1_9BURK</name>
<keyword evidence="3" id="KW-1185">Reference proteome</keyword>
<reference evidence="2 3" key="1">
    <citation type="submission" date="2020-08" db="EMBL/GenBank/DDBJ databases">
        <title>Functional genomics of gut bacteria from endangered species of beetles.</title>
        <authorList>
            <person name="Carlos-Shanley C."/>
        </authorList>
    </citation>
    <scope>NUCLEOTIDE SEQUENCE [LARGE SCALE GENOMIC DNA]</scope>
    <source>
        <strain evidence="2 3">S00124</strain>
    </source>
</reference>
<dbReference type="RefSeq" id="WP_184706026.1">
    <property type="nucleotide sequence ID" value="NZ_JACHKZ010000004.1"/>
</dbReference>
<comment type="caution">
    <text evidence="2">The sequence shown here is derived from an EMBL/GenBank/DDBJ whole genome shotgun (WGS) entry which is preliminary data.</text>
</comment>
<sequence>MPGLFASHRTRNTATPKNAITRWLFAAKGHIDPASHAISCQIAKIMAINGHASGFFVTKLFFNCYKFNSNRHPLIQPYSVEKNYKNDSKPRSGSIHISRKNSPNYPG</sequence>
<evidence type="ECO:0000313" key="2">
    <source>
        <dbReference type="EMBL" id="MBB6577006.1"/>
    </source>
</evidence>
<organism evidence="2 3">
    <name type="scientific">Comamonas odontotermitis</name>
    <dbReference type="NCBI Taxonomy" id="379895"/>
    <lineage>
        <taxon>Bacteria</taxon>
        <taxon>Pseudomonadati</taxon>
        <taxon>Pseudomonadota</taxon>
        <taxon>Betaproteobacteria</taxon>
        <taxon>Burkholderiales</taxon>
        <taxon>Comamonadaceae</taxon>
        <taxon>Comamonas</taxon>
    </lineage>
</organism>